<dbReference type="Gene3D" id="2.40.50.100">
    <property type="match status" value="1"/>
</dbReference>
<reference evidence="5 6" key="1">
    <citation type="submission" date="2017-02" db="EMBL/GenBank/DDBJ databases">
        <authorList>
            <person name="Peterson S.W."/>
        </authorList>
    </citation>
    <scope>NUCLEOTIDE SEQUENCE [LARGE SCALE GENOMIC DNA]</scope>
    <source>
        <strain evidence="5 6">S285</strain>
    </source>
</reference>
<dbReference type="GO" id="GO:0015562">
    <property type="term" value="F:efflux transmembrane transporter activity"/>
    <property type="evidence" value="ECO:0007669"/>
    <property type="project" value="TreeGrafter"/>
</dbReference>
<protein>
    <submittedName>
        <fullName evidence="5">Uncharacterized protein</fullName>
    </submittedName>
</protein>
<keyword evidence="6" id="KW-1185">Reference proteome</keyword>
<dbReference type="OrthoDB" id="9806939at2"/>
<evidence type="ECO:0000313" key="6">
    <source>
        <dbReference type="Proteomes" id="UP000193978"/>
    </source>
</evidence>
<dbReference type="NCBIfam" id="TIGR01730">
    <property type="entry name" value="RND_mfp"/>
    <property type="match status" value="1"/>
</dbReference>
<dbReference type="PANTHER" id="PTHR30469:SF37">
    <property type="entry name" value="RAGD PROTEIN"/>
    <property type="match status" value="1"/>
</dbReference>
<evidence type="ECO:0000313" key="5">
    <source>
        <dbReference type="EMBL" id="ARN80966.1"/>
    </source>
</evidence>
<sequence length="392" mass="41672">MTTTEKQSEKTAPRGSRRRFALAALVALALAAAGIFVRSKDFKELAEATKQGAIPTVAVVTPQPGPAVEEIILPGNVQSFFDARIRARVQGFVRDWKYDIGARVKAGDVLATVEAPELDQQLQQAKGEFSREEAELALAKLTSKRWSALRASTAVSQQSADEKSGDYQAKQAAVEAARANVERLRALTSYLQITAPFAGVVTARNVDIGALVGPDSKTELFSVADIHQVRIYVGVPQAFAASIQPAMTAELKLAQFPARLFTAKVLTTSNAIAENSRSLLVQLVADNPEGLLLPGSYAEVHFKLPGRSGVRRIPASGVFFQRNALAAATVGADGKVTIKPITIVRDLGATIEISSGPSLGDRVILNPLQTLNDGDVVRIVPSQAVAKAGAKE</sequence>
<dbReference type="Pfam" id="PF25973">
    <property type="entry name" value="BSH_CzcB"/>
    <property type="match status" value="1"/>
</dbReference>
<comment type="similarity">
    <text evidence="1">Belongs to the membrane fusion protein (MFP) (TC 8.A.1) family.</text>
</comment>
<name>A0A1W6MTW7_9HYPH</name>
<feature type="coiled-coil region" evidence="2">
    <location>
        <begin position="115"/>
        <end position="142"/>
    </location>
</feature>
<evidence type="ECO:0000256" key="1">
    <source>
        <dbReference type="ARBA" id="ARBA00009477"/>
    </source>
</evidence>
<feature type="domain" description="CzcB-like barrel-sandwich hybrid" evidence="4">
    <location>
        <begin position="83"/>
        <end position="225"/>
    </location>
</feature>
<dbReference type="STRING" id="655015.B1812_07640"/>
<dbReference type="Pfam" id="PF25954">
    <property type="entry name" value="Beta-barrel_RND_2"/>
    <property type="match status" value="1"/>
</dbReference>
<accession>A0A1W6MTW7</accession>
<dbReference type="KEGG" id="mbry:B1812_07640"/>
<dbReference type="Gene3D" id="2.40.420.20">
    <property type="match status" value="1"/>
</dbReference>
<dbReference type="PANTHER" id="PTHR30469">
    <property type="entry name" value="MULTIDRUG RESISTANCE PROTEIN MDTA"/>
    <property type="match status" value="1"/>
</dbReference>
<dbReference type="AlphaFoldDB" id="A0A1W6MTW7"/>
<dbReference type="InterPro" id="IPR006143">
    <property type="entry name" value="RND_pump_MFP"/>
</dbReference>
<proteinExistence type="inferred from homology"/>
<evidence type="ECO:0000259" key="4">
    <source>
        <dbReference type="Pfam" id="PF25973"/>
    </source>
</evidence>
<feature type="domain" description="CusB-like beta-barrel" evidence="3">
    <location>
        <begin position="231"/>
        <end position="303"/>
    </location>
</feature>
<dbReference type="Proteomes" id="UP000193978">
    <property type="component" value="Chromosome"/>
</dbReference>
<dbReference type="InterPro" id="IPR058792">
    <property type="entry name" value="Beta-barrel_RND_2"/>
</dbReference>
<gene>
    <name evidence="5" type="ORF">B1812_07640</name>
</gene>
<dbReference type="SUPFAM" id="SSF111369">
    <property type="entry name" value="HlyD-like secretion proteins"/>
    <property type="match status" value="1"/>
</dbReference>
<evidence type="ECO:0000259" key="3">
    <source>
        <dbReference type="Pfam" id="PF25954"/>
    </source>
</evidence>
<organism evidence="5 6">
    <name type="scientific">Methylocystis bryophila</name>
    <dbReference type="NCBI Taxonomy" id="655015"/>
    <lineage>
        <taxon>Bacteria</taxon>
        <taxon>Pseudomonadati</taxon>
        <taxon>Pseudomonadota</taxon>
        <taxon>Alphaproteobacteria</taxon>
        <taxon>Hyphomicrobiales</taxon>
        <taxon>Methylocystaceae</taxon>
        <taxon>Methylocystis</taxon>
    </lineage>
</organism>
<dbReference type="InterPro" id="IPR058647">
    <property type="entry name" value="BSH_CzcB-like"/>
</dbReference>
<dbReference type="Gene3D" id="1.10.287.470">
    <property type="entry name" value="Helix hairpin bin"/>
    <property type="match status" value="1"/>
</dbReference>
<evidence type="ECO:0000256" key="2">
    <source>
        <dbReference type="SAM" id="Coils"/>
    </source>
</evidence>
<dbReference type="EMBL" id="CP019948">
    <property type="protein sequence ID" value="ARN80966.1"/>
    <property type="molecule type" value="Genomic_DNA"/>
</dbReference>
<keyword evidence="2" id="KW-0175">Coiled coil</keyword>
<dbReference type="RefSeq" id="WP_085771059.1">
    <property type="nucleotide sequence ID" value="NZ_AP027149.1"/>
</dbReference>
<dbReference type="Gene3D" id="2.40.30.170">
    <property type="match status" value="1"/>
</dbReference>
<dbReference type="GO" id="GO:1990281">
    <property type="term" value="C:efflux pump complex"/>
    <property type="evidence" value="ECO:0007669"/>
    <property type="project" value="TreeGrafter"/>
</dbReference>